<dbReference type="Proteomes" id="UP000095602">
    <property type="component" value="Unassembled WGS sequence"/>
</dbReference>
<sequence length="449" mass="51420">MALRLLKRCKWWYNYDMDSKRNGELSVIKNVKLDRRVKVTNHIEVGSENMQLGWIDFSKEDRQKALDVINLLSEQGAVDELGIGIIRDAFANYFFPGTSTIQTRAKYFLIVPYVLREAVDGRYGKDANRVLRAIDSAEKDCGIRLLEADPKAEGVIGTRVLPKGWVARKPSDIYWNGIRTFGIFCDYGLSIPEYVSLAVKLKEQKSVSRLGNRNDDAEENDKDDSDAGDIGNIRFWNLPIYHDDWRDNLTIELTQEEAFYLDKQIQKSTKGSLLEYVLKNHIDLNEYDDFASLTAELSEKVSEKLAYMMKLACDFNNLVYMARVRYNVMLSEDENTYANDEWSRLLPDIRHNATVDLDAVFGELQLINPRAKSFLCGIQAAFMASDIDMADELIRKRERSLKGAARAKLSRTKEFDHSKWVGGGMLDYRFSNARRIVNDIYAGEVSADV</sequence>
<evidence type="ECO:0000313" key="2">
    <source>
        <dbReference type="Proteomes" id="UP000095602"/>
    </source>
</evidence>
<protein>
    <submittedName>
        <fullName evidence="1">Uncharacterized protein</fullName>
    </submittedName>
</protein>
<dbReference type="RefSeq" id="WP_306723039.1">
    <property type="nucleotide sequence ID" value="NZ_CZAJ01000008.1"/>
</dbReference>
<accession>A0A174IWS1</accession>
<reference evidence="1 2" key="1">
    <citation type="submission" date="2015-09" db="EMBL/GenBank/DDBJ databases">
        <authorList>
            <consortium name="Pathogen Informatics"/>
        </authorList>
    </citation>
    <scope>NUCLEOTIDE SEQUENCE [LARGE SCALE GENOMIC DNA]</scope>
    <source>
        <strain evidence="1 2">2789STDY5834884</strain>
    </source>
</reference>
<proteinExistence type="predicted"/>
<dbReference type="Pfam" id="PF19888">
    <property type="entry name" value="DUF6361"/>
    <property type="match status" value="1"/>
</dbReference>
<organism evidence="1 2">
    <name type="scientific">Agathobacter rectalis</name>
    <dbReference type="NCBI Taxonomy" id="39491"/>
    <lineage>
        <taxon>Bacteria</taxon>
        <taxon>Bacillati</taxon>
        <taxon>Bacillota</taxon>
        <taxon>Clostridia</taxon>
        <taxon>Lachnospirales</taxon>
        <taxon>Lachnospiraceae</taxon>
        <taxon>Agathobacter</taxon>
    </lineage>
</organism>
<name>A0A174IWS1_9FIRM</name>
<gene>
    <name evidence="1" type="ORF">ERS852497_01198</name>
</gene>
<dbReference type="AlphaFoldDB" id="A0A174IWS1"/>
<evidence type="ECO:0000313" key="1">
    <source>
        <dbReference type="EMBL" id="CUO89788.1"/>
    </source>
</evidence>
<dbReference type="InterPro" id="IPR045941">
    <property type="entry name" value="DUF6361"/>
</dbReference>
<dbReference type="EMBL" id="CZAJ01000008">
    <property type="protein sequence ID" value="CUO89788.1"/>
    <property type="molecule type" value="Genomic_DNA"/>
</dbReference>